<dbReference type="EMBL" id="UXUI01013839">
    <property type="protein sequence ID" value="VDD97480.1"/>
    <property type="molecule type" value="Genomic_DNA"/>
</dbReference>
<evidence type="ECO:0000313" key="3">
    <source>
        <dbReference type="WBParaSite" id="EVEC_0001307701-mRNA-1"/>
    </source>
</evidence>
<keyword evidence="2" id="KW-1185">Reference proteome</keyword>
<gene>
    <name evidence="1" type="ORF">EVEC_LOCUS12231</name>
</gene>
<evidence type="ECO:0000313" key="1">
    <source>
        <dbReference type="EMBL" id="VDD97480.1"/>
    </source>
</evidence>
<dbReference type="WBParaSite" id="EVEC_0001307701-mRNA-1">
    <property type="protein sequence ID" value="EVEC_0001307701-mRNA-1"/>
    <property type="gene ID" value="EVEC_0001307701"/>
</dbReference>
<protein>
    <submittedName>
        <fullName evidence="3">Transposase</fullName>
    </submittedName>
</protein>
<organism evidence="3">
    <name type="scientific">Enterobius vermicularis</name>
    <name type="common">Human pinworm</name>
    <dbReference type="NCBI Taxonomy" id="51028"/>
    <lineage>
        <taxon>Eukaryota</taxon>
        <taxon>Metazoa</taxon>
        <taxon>Ecdysozoa</taxon>
        <taxon>Nematoda</taxon>
        <taxon>Chromadorea</taxon>
        <taxon>Rhabditida</taxon>
        <taxon>Spirurina</taxon>
        <taxon>Oxyuridomorpha</taxon>
        <taxon>Oxyuroidea</taxon>
        <taxon>Oxyuridae</taxon>
        <taxon>Enterobius</taxon>
    </lineage>
</organism>
<reference evidence="3" key="1">
    <citation type="submission" date="2017-02" db="UniProtKB">
        <authorList>
            <consortium name="WormBaseParasite"/>
        </authorList>
    </citation>
    <scope>IDENTIFICATION</scope>
</reference>
<proteinExistence type="predicted"/>
<dbReference type="AlphaFoldDB" id="A0A0N4VPY5"/>
<dbReference type="Proteomes" id="UP000274131">
    <property type="component" value="Unassembled WGS sequence"/>
</dbReference>
<evidence type="ECO:0000313" key="2">
    <source>
        <dbReference type="Proteomes" id="UP000274131"/>
    </source>
</evidence>
<accession>A0A0N4VPY5</accession>
<sequence length="57" mass="6682">MNSDLLSLAQGRKQELLSADKRKDEYIRFGKRKDDSVDYVLFSVLDNENKFKVICLQ</sequence>
<name>A0A0N4VPY5_ENTVE</name>
<reference evidence="1 2" key="2">
    <citation type="submission" date="2018-10" db="EMBL/GenBank/DDBJ databases">
        <authorList>
            <consortium name="Pathogen Informatics"/>
        </authorList>
    </citation>
    <scope>NUCLEOTIDE SEQUENCE [LARGE SCALE GENOMIC DNA]</scope>
</reference>